<dbReference type="Proteomes" id="UP000077407">
    <property type="component" value="Unassembled WGS sequence"/>
</dbReference>
<dbReference type="OrthoDB" id="1898172at2"/>
<reference evidence="1 2" key="1">
    <citation type="journal article" date="2015" name="Biotechnol. Bioeng.">
        <title>Genome sequence and phenotypic characterization of Caulobacter segnis.</title>
        <authorList>
            <person name="Patel S."/>
            <person name="Fletcher B."/>
            <person name="Scott D.C."/>
            <person name="Ely B."/>
        </authorList>
    </citation>
    <scope>NUCLEOTIDE SEQUENCE [LARGE SCALE GENOMIC DNA]</scope>
    <source>
        <strain evidence="1 2">ERI-2</strain>
    </source>
</reference>
<dbReference type="PATRIC" id="fig|1538.10.peg.1594"/>
<name>A0A166RGN2_9CLOT</name>
<dbReference type="GO" id="GO:0006281">
    <property type="term" value="P:DNA repair"/>
    <property type="evidence" value="ECO:0007669"/>
    <property type="project" value="InterPro"/>
</dbReference>
<dbReference type="GO" id="GO:0006310">
    <property type="term" value="P:DNA recombination"/>
    <property type="evidence" value="ECO:0007669"/>
    <property type="project" value="InterPro"/>
</dbReference>
<dbReference type="AlphaFoldDB" id="A0A166RGN2"/>
<protein>
    <submittedName>
        <fullName evidence="1">Uncharacterized protein</fullName>
    </submittedName>
</protein>
<dbReference type="GO" id="GO:0000287">
    <property type="term" value="F:magnesium ion binding"/>
    <property type="evidence" value="ECO:0007669"/>
    <property type="project" value="InterPro"/>
</dbReference>
<accession>A0A166RGN2</accession>
<organism evidence="1 2">
    <name type="scientific">Clostridium ljungdahlii</name>
    <dbReference type="NCBI Taxonomy" id="1538"/>
    <lineage>
        <taxon>Bacteria</taxon>
        <taxon>Bacillati</taxon>
        <taxon>Bacillota</taxon>
        <taxon>Clostridia</taxon>
        <taxon>Eubacteriales</taxon>
        <taxon>Clostridiaceae</taxon>
        <taxon>Clostridium</taxon>
    </lineage>
</organism>
<dbReference type="Gene3D" id="3.30.1330.70">
    <property type="entry name" value="Holliday junction resolvase RusA"/>
    <property type="match status" value="1"/>
</dbReference>
<evidence type="ECO:0000313" key="2">
    <source>
        <dbReference type="Proteomes" id="UP000077407"/>
    </source>
</evidence>
<evidence type="ECO:0000313" key="1">
    <source>
        <dbReference type="EMBL" id="OAA90780.1"/>
    </source>
</evidence>
<comment type="caution">
    <text evidence="1">The sequence shown here is derived from an EMBL/GenBank/DDBJ whole genome shotgun (WGS) entry which is preliminary data.</text>
</comment>
<gene>
    <name evidence="1" type="ORF">WY13_01084</name>
</gene>
<sequence length="198" mass="23750">MGKEERIEYIDTFFESDTKTKEMIDMIKSLERFRMFLYKSAAEHVKLVKSLALSPEYEKKFRSAVENNWTSEYNGTRIEVYVPEVPPTVYTKVRNEAVGYFIELWKYKTKDVLKNYNLHFERVFVWLKCYNPVTPYDMDNKFIKPFLDGIRQSNIIKDDSFKIVKYGMEGFLDRKNPHMELYIFGDDNMPEFIKKGIF</sequence>
<proteinExistence type="predicted"/>
<dbReference type="RefSeq" id="WP_063554655.1">
    <property type="nucleotide sequence ID" value="NZ_LITT01000010.1"/>
</dbReference>
<dbReference type="InterPro" id="IPR036614">
    <property type="entry name" value="RusA-like_sf"/>
</dbReference>
<dbReference type="EMBL" id="LITT01000010">
    <property type="protein sequence ID" value="OAA90780.1"/>
    <property type="molecule type" value="Genomic_DNA"/>
</dbReference>
<dbReference type="SUPFAM" id="SSF103084">
    <property type="entry name" value="Holliday junction resolvase RusA"/>
    <property type="match status" value="1"/>
</dbReference>